<evidence type="ECO:0000256" key="5">
    <source>
        <dbReference type="ARBA" id="ARBA00022692"/>
    </source>
</evidence>
<dbReference type="PATRIC" id="fig|1341156.4.peg.1434"/>
<dbReference type="GO" id="GO:1903785">
    <property type="term" value="P:L-valine transmembrane transport"/>
    <property type="evidence" value="ECO:0007669"/>
    <property type="project" value="TreeGrafter"/>
</dbReference>
<evidence type="ECO:0000256" key="7">
    <source>
        <dbReference type="ARBA" id="ARBA00023136"/>
    </source>
</evidence>
<keyword evidence="5 8" id="KW-0812">Transmembrane</keyword>
<dbReference type="EMBL" id="JEOB01000002">
    <property type="protein sequence ID" value="EXM39318.1"/>
    <property type="molecule type" value="Genomic_DNA"/>
</dbReference>
<keyword evidence="6 8" id="KW-1133">Transmembrane helix</keyword>
<dbReference type="RefSeq" id="WP_037285748.1">
    <property type="nucleotide sequence ID" value="NZ_JEOB01000002.1"/>
</dbReference>
<dbReference type="InterPro" id="IPR011606">
    <property type="entry name" value="Brnchd-chn_aa_trnsp_permease"/>
</dbReference>
<evidence type="ECO:0000256" key="4">
    <source>
        <dbReference type="ARBA" id="ARBA00022475"/>
    </source>
</evidence>
<evidence type="ECO:0000313" key="10">
    <source>
        <dbReference type="Proteomes" id="UP000021369"/>
    </source>
</evidence>
<comment type="subcellular location">
    <subcellularLocation>
        <location evidence="1">Cell membrane</location>
        <topology evidence="1">Multi-pass membrane protein</topology>
    </subcellularLocation>
</comment>
<feature type="transmembrane region" description="Helical" evidence="8">
    <location>
        <begin position="154"/>
        <end position="174"/>
    </location>
</feature>
<accession>A0A011VXJ3</accession>
<evidence type="ECO:0000313" key="9">
    <source>
        <dbReference type="EMBL" id="EXM39318.1"/>
    </source>
</evidence>
<protein>
    <submittedName>
        <fullName evidence="9">Branched-chain amino acid ABC transporter permease</fullName>
    </submittedName>
</protein>
<feature type="transmembrane region" description="Helical" evidence="8">
    <location>
        <begin position="12"/>
        <end position="43"/>
    </location>
</feature>
<organism evidence="9 10">
    <name type="scientific">Ruminococcus albus SY3</name>
    <dbReference type="NCBI Taxonomy" id="1341156"/>
    <lineage>
        <taxon>Bacteria</taxon>
        <taxon>Bacillati</taxon>
        <taxon>Bacillota</taxon>
        <taxon>Clostridia</taxon>
        <taxon>Eubacteriales</taxon>
        <taxon>Oscillospiraceae</taxon>
        <taxon>Ruminococcus</taxon>
    </lineage>
</organism>
<evidence type="ECO:0000256" key="2">
    <source>
        <dbReference type="ARBA" id="ARBA00010735"/>
    </source>
</evidence>
<dbReference type="Proteomes" id="UP000021369">
    <property type="component" value="Unassembled WGS sequence"/>
</dbReference>
<dbReference type="AlphaFoldDB" id="A0A011VXJ3"/>
<feature type="transmembrane region" description="Helical" evidence="8">
    <location>
        <begin position="181"/>
        <end position="200"/>
    </location>
</feature>
<keyword evidence="7 8" id="KW-0472">Membrane</keyword>
<evidence type="ECO:0000256" key="3">
    <source>
        <dbReference type="ARBA" id="ARBA00022448"/>
    </source>
</evidence>
<comment type="caution">
    <text evidence="9">The sequence shown here is derived from an EMBL/GenBank/DDBJ whole genome shotgun (WGS) entry which is preliminary data.</text>
</comment>
<feature type="transmembrane region" description="Helical" evidence="8">
    <location>
        <begin position="206"/>
        <end position="224"/>
    </location>
</feature>
<dbReference type="OrthoDB" id="3177005at2"/>
<dbReference type="GO" id="GO:0005886">
    <property type="term" value="C:plasma membrane"/>
    <property type="evidence" value="ECO:0007669"/>
    <property type="project" value="UniProtKB-SubCell"/>
</dbReference>
<keyword evidence="10" id="KW-1185">Reference proteome</keyword>
<name>A0A011VXJ3_RUMAL</name>
<dbReference type="PANTHER" id="PTHR34979:SF1">
    <property type="entry name" value="INNER MEMBRANE PROTEIN YGAZ"/>
    <property type="match status" value="1"/>
</dbReference>
<keyword evidence="3" id="KW-0813">Transport</keyword>
<gene>
    <name evidence="9" type="ORF">RASY3_05075</name>
</gene>
<dbReference type="Pfam" id="PF03591">
    <property type="entry name" value="AzlC"/>
    <property type="match status" value="1"/>
</dbReference>
<feature type="transmembrane region" description="Helical" evidence="8">
    <location>
        <begin position="126"/>
        <end position="148"/>
    </location>
</feature>
<reference evidence="9 10" key="1">
    <citation type="submission" date="2013-06" db="EMBL/GenBank/DDBJ databases">
        <title>Rumen cellulosomics: divergent fiber-degrading strategies revealed by comparative genome-wide analysis of six Ruminococcal strains.</title>
        <authorList>
            <person name="Dassa B."/>
            <person name="Borovok I."/>
            <person name="Lamed R."/>
            <person name="Flint H."/>
            <person name="Yeoman C.J."/>
            <person name="White B."/>
            <person name="Bayer E.A."/>
        </authorList>
    </citation>
    <scope>NUCLEOTIDE SEQUENCE [LARGE SCALE GENOMIC DNA]</scope>
    <source>
        <strain evidence="9 10">SY3</strain>
    </source>
</reference>
<feature type="transmembrane region" description="Helical" evidence="8">
    <location>
        <begin position="55"/>
        <end position="76"/>
    </location>
</feature>
<evidence type="ECO:0000256" key="1">
    <source>
        <dbReference type="ARBA" id="ARBA00004651"/>
    </source>
</evidence>
<keyword evidence="4" id="KW-1003">Cell membrane</keyword>
<evidence type="ECO:0000256" key="8">
    <source>
        <dbReference type="SAM" id="Phobius"/>
    </source>
</evidence>
<dbReference type="PANTHER" id="PTHR34979">
    <property type="entry name" value="INNER MEMBRANE PROTEIN YGAZ"/>
    <property type="match status" value="1"/>
</dbReference>
<sequence length="234" mass="24327">MKKDFVRGMSHGVPIMLGYLSVSFGFGIAAVGNGLSALCASLISLTNVTSAGQAAGIDIIAAGGTLLEMVLVQITINMRYSLMALSLSQKLDKKFTTPHRLAASYGITDEIFAVCAAQNTPLTPAYMYGMIFVAVLGWVSGTAMGAAAGQLLPAAVSSAMGLVLYGMFIAIVVPPCKKERGVLAVSLTAVVISLLFKYVFTAVSGGFAMIICAIVASLLGAWLFPVKDTQEGKE</sequence>
<comment type="similarity">
    <text evidence="2">Belongs to the AzlC family.</text>
</comment>
<evidence type="ECO:0000256" key="6">
    <source>
        <dbReference type="ARBA" id="ARBA00022989"/>
    </source>
</evidence>
<proteinExistence type="inferred from homology"/>